<dbReference type="SMART" id="SM00448">
    <property type="entry name" value="REC"/>
    <property type="match status" value="1"/>
</dbReference>
<dbReference type="GO" id="GO:0016791">
    <property type="term" value="F:phosphatase activity"/>
    <property type="evidence" value="ECO:0007669"/>
    <property type="project" value="TreeGrafter"/>
</dbReference>
<evidence type="ECO:0000313" key="5">
    <source>
        <dbReference type="Proteomes" id="UP000092544"/>
    </source>
</evidence>
<dbReference type="GO" id="GO:0000160">
    <property type="term" value="P:phosphorelay signal transduction system"/>
    <property type="evidence" value="ECO:0007669"/>
    <property type="project" value="InterPro"/>
</dbReference>
<dbReference type="SUPFAM" id="SSF52172">
    <property type="entry name" value="CheY-like"/>
    <property type="match status" value="1"/>
</dbReference>
<dbReference type="Pfam" id="PF07228">
    <property type="entry name" value="SpoIIE"/>
    <property type="match status" value="1"/>
</dbReference>
<dbReference type="EMBL" id="FLOB01000005">
    <property type="protein sequence ID" value="SBS32740.1"/>
    <property type="molecule type" value="Genomic_DNA"/>
</dbReference>
<protein>
    <submittedName>
        <fullName evidence="4">Alkaline phosphatase synthesis transcriptional regulatory protein PhoP</fullName>
    </submittedName>
</protein>
<dbReference type="Gene3D" id="3.30.565.10">
    <property type="entry name" value="Histidine kinase-like ATPase, C-terminal domain"/>
    <property type="match status" value="1"/>
</dbReference>
<gene>
    <name evidence="4" type="primary">phoP</name>
    <name evidence="4" type="ORF">MSP8886_02534</name>
</gene>
<dbReference type="InterPro" id="IPR036457">
    <property type="entry name" value="PPM-type-like_dom_sf"/>
</dbReference>
<organism evidence="4 5">
    <name type="scientific">Marinomonas spartinae</name>
    <dbReference type="NCBI Taxonomy" id="1792290"/>
    <lineage>
        <taxon>Bacteria</taxon>
        <taxon>Pseudomonadati</taxon>
        <taxon>Pseudomonadota</taxon>
        <taxon>Gammaproteobacteria</taxon>
        <taxon>Oceanospirillales</taxon>
        <taxon>Oceanospirillaceae</taxon>
        <taxon>Marinomonas</taxon>
    </lineage>
</organism>
<evidence type="ECO:0000313" key="4">
    <source>
        <dbReference type="EMBL" id="SBS32740.1"/>
    </source>
</evidence>
<dbReference type="Gene3D" id="3.60.40.10">
    <property type="entry name" value="PPM-type phosphatase domain"/>
    <property type="match status" value="1"/>
</dbReference>
<dbReference type="InterPro" id="IPR011006">
    <property type="entry name" value="CheY-like_superfamily"/>
</dbReference>
<feature type="modified residue" description="4-aspartylphosphate" evidence="2">
    <location>
        <position position="55"/>
    </location>
</feature>
<accession>A0A1A8THK4</accession>
<dbReference type="InterPro" id="IPR001789">
    <property type="entry name" value="Sig_transdc_resp-reg_receiver"/>
</dbReference>
<keyword evidence="2" id="KW-0597">Phosphoprotein</keyword>
<name>A0A1A8THK4_9GAMM</name>
<keyword evidence="1" id="KW-0378">Hydrolase</keyword>
<dbReference type="SUPFAM" id="SSF55874">
    <property type="entry name" value="ATPase domain of HSP90 chaperone/DNA topoisomerase II/histidine kinase"/>
    <property type="match status" value="1"/>
</dbReference>
<sequence>MKSALTILIADDNPSDRLLLGAMLKQFGHHVIVAKDGQEAVDLFDPEVIQLVCLDVRMPHKNGWEAAVEIQNLALDSFIPIVFLSGVTDPVALSNCLEVGGADFIAKPYNPALVTAKLNAIARLLVMQKTLEDQRDAMAWYNEQLVHEQEMAKEIYENITHSNCLNDPAITTYHHASHTFNGDVILAAYKPNGGMHLLLGDFTGHGLSAAIGALPLADIFFDWTKKGFLMRQIIPEMNARLKSILPANMFCSAAFIDIKANEKNVEVWNGGLPDLLFFSQSKKEPRHLISKNFPLGAVSPTRFECVVEPISYVPGDTLISYSDGVYEAADRNGVMFCESVLKPLYEGDVKPSDSIHWLVDRLKVEGVLDNPHDDISCLGISLDTCIGVNSLSDQEVAGSVDLPADFSFEYKLSAESLRTTDPLPYVLQIITTVPGLSSYSSQVFMILSELYSNALEHGVLGLDSSKKNTLDGFSVYYKEREQALASLQDGFVKISAKVVSDKQLGQLILEVEDSGKGFDYESLDFTLGSTDVPYNRGLALLYQICQKISFSNGGRTVTAHFHWRPEKNT</sequence>
<dbReference type="PANTHER" id="PTHR43156:SF2">
    <property type="entry name" value="STAGE II SPORULATION PROTEIN E"/>
    <property type="match status" value="1"/>
</dbReference>
<keyword evidence="5" id="KW-1185">Reference proteome</keyword>
<dbReference type="SMART" id="SM00331">
    <property type="entry name" value="PP2C_SIG"/>
    <property type="match status" value="1"/>
</dbReference>
<dbReference type="STRING" id="1792290.MSP8886_02534"/>
<feature type="domain" description="Response regulatory" evidence="3">
    <location>
        <begin position="6"/>
        <end position="122"/>
    </location>
</feature>
<reference evidence="4 5" key="1">
    <citation type="submission" date="2016-06" db="EMBL/GenBank/DDBJ databases">
        <authorList>
            <person name="Kjaerup R.B."/>
            <person name="Dalgaard T.S."/>
            <person name="Juul-Madsen H.R."/>
        </authorList>
    </citation>
    <scope>NUCLEOTIDE SEQUENCE [LARGE SCALE GENOMIC DNA]</scope>
    <source>
        <strain evidence="4 5">CECT 8886</strain>
    </source>
</reference>
<proteinExistence type="predicted"/>
<dbReference type="InterPro" id="IPR036890">
    <property type="entry name" value="HATPase_C_sf"/>
</dbReference>
<dbReference type="Pfam" id="PF00072">
    <property type="entry name" value="Response_reg"/>
    <property type="match status" value="1"/>
</dbReference>
<evidence type="ECO:0000259" key="3">
    <source>
        <dbReference type="PROSITE" id="PS50110"/>
    </source>
</evidence>
<evidence type="ECO:0000256" key="2">
    <source>
        <dbReference type="PROSITE-ProRule" id="PRU00169"/>
    </source>
</evidence>
<dbReference type="RefSeq" id="WP_067016923.1">
    <property type="nucleotide sequence ID" value="NZ_FLOB01000005.1"/>
</dbReference>
<dbReference type="CDD" id="cd00156">
    <property type="entry name" value="REC"/>
    <property type="match status" value="1"/>
</dbReference>
<dbReference type="InterPro" id="IPR001932">
    <property type="entry name" value="PPM-type_phosphatase-like_dom"/>
</dbReference>
<dbReference type="Proteomes" id="UP000092544">
    <property type="component" value="Unassembled WGS sequence"/>
</dbReference>
<dbReference type="PANTHER" id="PTHR43156">
    <property type="entry name" value="STAGE II SPORULATION PROTEIN E-RELATED"/>
    <property type="match status" value="1"/>
</dbReference>
<dbReference type="AlphaFoldDB" id="A0A1A8THK4"/>
<dbReference type="PROSITE" id="PS50110">
    <property type="entry name" value="RESPONSE_REGULATORY"/>
    <property type="match status" value="1"/>
</dbReference>
<dbReference type="Gene3D" id="3.40.50.2300">
    <property type="match status" value="1"/>
</dbReference>
<evidence type="ECO:0000256" key="1">
    <source>
        <dbReference type="ARBA" id="ARBA00022801"/>
    </source>
</evidence>
<dbReference type="InterPro" id="IPR052016">
    <property type="entry name" value="Bact_Sigma-Reg"/>
</dbReference>
<dbReference type="OrthoDB" id="9811749at2"/>